<name>A0AAD8QZU0_LOLMU</name>
<dbReference type="PANTHER" id="PTHR12111:SF1">
    <property type="entry name" value="SPLICING FACTOR YJU2"/>
    <property type="match status" value="1"/>
</dbReference>
<dbReference type="GO" id="GO:0000398">
    <property type="term" value="P:mRNA splicing, via spliceosome"/>
    <property type="evidence" value="ECO:0007669"/>
    <property type="project" value="InterPro"/>
</dbReference>
<keyword evidence="3" id="KW-1185">Reference proteome</keyword>
<dbReference type="InterPro" id="IPR007590">
    <property type="entry name" value="Saf4/Yju2"/>
</dbReference>
<dbReference type="GO" id="GO:0071006">
    <property type="term" value="C:U2-type catalytic step 1 spliceosome"/>
    <property type="evidence" value="ECO:0007669"/>
    <property type="project" value="TreeGrafter"/>
</dbReference>
<dbReference type="PANTHER" id="PTHR12111">
    <property type="entry name" value="SPLICING FACTOR YJU2"/>
    <property type="match status" value="1"/>
</dbReference>
<accession>A0AAD8QZU0</accession>
<evidence type="ECO:0000313" key="2">
    <source>
        <dbReference type="EMBL" id="KAK1611836.1"/>
    </source>
</evidence>
<evidence type="ECO:0000256" key="1">
    <source>
        <dbReference type="SAM" id="MobiDB-lite"/>
    </source>
</evidence>
<reference evidence="2" key="1">
    <citation type="submission" date="2023-07" db="EMBL/GenBank/DDBJ databases">
        <title>A chromosome-level genome assembly of Lolium multiflorum.</title>
        <authorList>
            <person name="Chen Y."/>
            <person name="Copetti D."/>
            <person name="Kolliker R."/>
            <person name="Studer B."/>
        </authorList>
    </citation>
    <scope>NUCLEOTIDE SEQUENCE</scope>
    <source>
        <strain evidence="2">02402/16</strain>
        <tissue evidence="2">Leaf</tissue>
    </source>
</reference>
<protein>
    <submittedName>
        <fullName evidence="2">Uncharacterized protein</fullName>
    </submittedName>
</protein>
<dbReference type="AlphaFoldDB" id="A0AAD8QZU0"/>
<dbReference type="Pfam" id="PF04502">
    <property type="entry name" value="Saf4_Yju2"/>
    <property type="match status" value="1"/>
</dbReference>
<comment type="caution">
    <text evidence="2">The sequence shown here is derived from an EMBL/GenBank/DDBJ whole genome shotgun (WGS) entry which is preliminary data.</text>
</comment>
<feature type="compositionally biased region" description="Basic and acidic residues" evidence="1">
    <location>
        <begin position="7"/>
        <end position="19"/>
    </location>
</feature>
<sequence length="183" mass="21226">MKRMRGKVVDNEKRKRAAEDMGDAMRALKNRANHSKQDMDILAALEEMRSMKSRHAGVSVNRMLEILKHSTHLKEEKIVAELDDEDEELIKSITSQNSKNHVKRIEDDDGDEHFVIPGQLRFMAEETRPWDLRCPKFIVKPKPFGANPQRKKMTESGKASTCLRGKKWRFRRENECSSVPLPD</sequence>
<feature type="region of interest" description="Disordered" evidence="1">
    <location>
        <begin position="1"/>
        <end position="23"/>
    </location>
</feature>
<dbReference type="Proteomes" id="UP001231189">
    <property type="component" value="Unassembled WGS sequence"/>
</dbReference>
<proteinExistence type="predicted"/>
<evidence type="ECO:0000313" key="3">
    <source>
        <dbReference type="Proteomes" id="UP001231189"/>
    </source>
</evidence>
<organism evidence="2 3">
    <name type="scientific">Lolium multiflorum</name>
    <name type="common">Italian ryegrass</name>
    <name type="synonym">Lolium perenne subsp. multiflorum</name>
    <dbReference type="NCBI Taxonomy" id="4521"/>
    <lineage>
        <taxon>Eukaryota</taxon>
        <taxon>Viridiplantae</taxon>
        <taxon>Streptophyta</taxon>
        <taxon>Embryophyta</taxon>
        <taxon>Tracheophyta</taxon>
        <taxon>Spermatophyta</taxon>
        <taxon>Magnoliopsida</taxon>
        <taxon>Liliopsida</taxon>
        <taxon>Poales</taxon>
        <taxon>Poaceae</taxon>
        <taxon>BOP clade</taxon>
        <taxon>Pooideae</taxon>
        <taxon>Poodae</taxon>
        <taxon>Poeae</taxon>
        <taxon>Poeae Chloroplast Group 2 (Poeae type)</taxon>
        <taxon>Loliodinae</taxon>
        <taxon>Loliinae</taxon>
        <taxon>Lolium</taxon>
    </lineage>
</organism>
<dbReference type="EMBL" id="JAUUTY010000007">
    <property type="protein sequence ID" value="KAK1611836.1"/>
    <property type="molecule type" value="Genomic_DNA"/>
</dbReference>
<gene>
    <name evidence="2" type="ORF">QYE76_035509</name>
</gene>